<dbReference type="SUPFAM" id="SSF56281">
    <property type="entry name" value="Metallo-hydrolase/oxidoreductase"/>
    <property type="match status" value="1"/>
</dbReference>
<dbReference type="PANTHER" id="PTHR42951">
    <property type="entry name" value="METALLO-BETA-LACTAMASE DOMAIN-CONTAINING"/>
    <property type="match status" value="1"/>
</dbReference>
<dbReference type="EMBL" id="BSUJ01000001">
    <property type="protein sequence ID" value="GMA21465.1"/>
    <property type="molecule type" value="Genomic_DNA"/>
</dbReference>
<dbReference type="Pfam" id="PF00753">
    <property type="entry name" value="Lactamase_B"/>
    <property type="match status" value="1"/>
</dbReference>
<sequence length="237" mass="25863">MSTLLTQVGDDLFHGAGTASSWFVVRDGRDLTLVDSGYPGDYPRLQASIESIGHQLGDVRGVLLTHGHIDHFGGVNRLWREHRVPTYLHRLELLNAKAATRQQASPRDVLVRAWRPRVASWAVRIIRAGALQKDDLEHVVPFDDTTPLDLPGRPVPVLSPGHTSGHTGYSFPDRGALATGDAVVTGHPLEDRTGPHLIPDFFTHDLPGARRSLDVLAAVVAETLLPGHGPVWRGPWA</sequence>
<dbReference type="SMART" id="SM00849">
    <property type="entry name" value="Lactamase_B"/>
    <property type="match status" value="1"/>
</dbReference>
<proteinExistence type="predicted"/>
<evidence type="ECO:0000259" key="1">
    <source>
        <dbReference type="SMART" id="SM00849"/>
    </source>
</evidence>
<dbReference type="Gene3D" id="3.60.15.10">
    <property type="entry name" value="Ribonuclease Z/Hydroxyacylglutathione hydrolase-like"/>
    <property type="match status" value="1"/>
</dbReference>
<dbReference type="PANTHER" id="PTHR42951:SF14">
    <property type="entry name" value="METALLO-BETA-LACTAMASE SUPERFAMILY PROTEIN"/>
    <property type="match status" value="1"/>
</dbReference>
<evidence type="ECO:0000313" key="2">
    <source>
        <dbReference type="EMBL" id="GMA21465.1"/>
    </source>
</evidence>
<protein>
    <submittedName>
        <fullName evidence="2">MBL fold hydrolase</fullName>
    </submittedName>
</protein>
<keyword evidence="2" id="KW-0378">Hydrolase</keyword>
<accession>A0ABQ6HV87</accession>
<comment type="caution">
    <text evidence="2">The sequence shown here is derived from an EMBL/GenBank/DDBJ whole genome shotgun (WGS) entry which is preliminary data.</text>
</comment>
<feature type="domain" description="Metallo-beta-lactamase" evidence="1">
    <location>
        <begin position="19"/>
        <end position="228"/>
    </location>
</feature>
<gene>
    <name evidence="2" type="ORF">GCM10025862_34860</name>
</gene>
<organism evidence="2 3">
    <name type="scientific">Arsenicicoccus piscis</name>
    <dbReference type="NCBI Taxonomy" id="673954"/>
    <lineage>
        <taxon>Bacteria</taxon>
        <taxon>Bacillati</taxon>
        <taxon>Actinomycetota</taxon>
        <taxon>Actinomycetes</taxon>
        <taxon>Micrococcales</taxon>
        <taxon>Intrasporangiaceae</taxon>
        <taxon>Arsenicicoccus</taxon>
    </lineage>
</organism>
<reference evidence="3" key="1">
    <citation type="journal article" date="2019" name="Int. J. Syst. Evol. Microbiol.">
        <title>The Global Catalogue of Microorganisms (GCM) 10K type strain sequencing project: providing services to taxonomists for standard genome sequencing and annotation.</title>
        <authorList>
            <consortium name="The Broad Institute Genomics Platform"/>
            <consortium name="The Broad Institute Genome Sequencing Center for Infectious Disease"/>
            <person name="Wu L."/>
            <person name="Ma J."/>
        </authorList>
    </citation>
    <scope>NUCLEOTIDE SEQUENCE [LARGE SCALE GENOMIC DNA]</scope>
    <source>
        <strain evidence="3">NBRC 105830</strain>
    </source>
</reference>
<dbReference type="InterPro" id="IPR001279">
    <property type="entry name" value="Metallo-B-lactamas"/>
</dbReference>
<evidence type="ECO:0000313" key="3">
    <source>
        <dbReference type="Proteomes" id="UP001157109"/>
    </source>
</evidence>
<dbReference type="RefSeq" id="WP_241443395.1">
    <property type="nucleotide sequence ID" value="NZ_BSUJ01000001.1"/>
</dbReference>
<dbReference type="InterPro" id="IPR036866">
    <property type="entry name" value="RibonucZ/Hydroxyglut_hydro"/>
</dbReference>
<dbReference type="GO" id="GO:0016787">
    <property type="term" value="F:hydrolase activity"/>
    <property type="evidence" value="ECO:0007669"/>
    <property type="project" value="UniProtKB-KW"/>
</dbReference>
<dbReference type="InterPro" id="IPR050855">
    <property type="entry name" value="NDM-1-like"/>
</dbReference>
<dbReference type="CDD" id="cd07721">
    <property type="entry name" value="yflN-like_MBL-fold"/>
    <property type="match status" value="1"/>
</dbReference>
<keyword evidence="3" id="KW-1185">Reference proteome</keyword>
<dbReference type="Proteomes" id="UP001157109">
    <property type="component" value="Unassembled WGS sequence"/>
</dbReference>
<name>A0ABQ6HV87_9MICO</name>